<reference evidence="2" key="2">
    <citation type="journal article" date="2024" name="Environ. Microbiol.">
        <title>Genome analysis and description of Tunturibacter gen. nov. expands the diversity of Terriglobia in tundra soils.</title>
        <authorList>
            <person name="Messyasz A."/>
            <person name="Mannisto M.K."/>
            <person name="Kerkhof L.J."/>
            <person name="Haggblom M.M."/>
        </authorList>
    </citation>
    <scope>NUCLEOTIDE SEQUENCE</scope>
    <source>
        <strain evidence="2">M8UP23</strain>
    </source>
</reference>
<dbReference type="AlphaFoldDB" id="A0AAU7Z7P2"/>
<dbReference type="KEGG" id="temp:RBB75_10640"/>
<evidence type="ECO:0008006" key="3">
    <source>
        <dbReference type="Google" id="ProtNLM"/>
    </source>
</evidence>
<dbReference type="PANTHER" id="PTHR45588:SF1">
    <property type="entry name" value="WW DOMAIN-CONTAINING PROTEIN"/>
    <property type="match status" value="1"/>
</dbReference>
<evidence type="ECO:0000313" key="2">
    <source>
        <dbReference type="EMBL" id="XCB24918.1"/>
    </source>
</evidence>
<reference evidence="2" key="1">
    <citation type="submission" date="2023-08" db="EMBL/GenBank/DDBJ databases">
        <authorList>
            <person name="Messyasz A."/>
            <person name="Mannisto M.K."/>
            <person name="Kerkhof L.J."/>
            <person name="Haggblom M."/>
        </authorList>
    </citation>
    <scope>NUCLEOTIDE SEQUENCE</scope>
    <source>
        <strain evidence="2">M8UP23</strain>
    </source>
</reference>
<keyword evidence="1" id="KW-0732">Signal</keyword>
<protein>
    <recommendedName>
        <fullName evidence="3">Tetratricopeptide repeat protein</fullName>
    </recommendedName>
</protein>
<name>A0AAU7Z7P2_9BACT</name>
<dbReference type="PANTHER" id="PTHR45588">
    <property type="entry name" value="TPR DOMAIN-CONTAINING PROTEIN"/>
    <property type="match status" value="1"/>
</dbReference>
<feature type="signal peptide" evidence="1">
    <location>
        <begin position="1"/>
        <end position="26"/>
    </location>
</feature>
<dbReference type="SUPFAM" id="SSF48452">
    <property type="entry name" value="TPR-like"/>
    <property type="match status" value="1"/>
</dbReference>
<feature type="chain" id="PRO_5043437070" description="Tetratricopeptide repeat protein" evidence="1">
    <location>
        <begin position="27"/>
        <end position="547"/>
    </location>
</feature>
<gene>
    <name evidence="2" type="ORF">RBB75_10640</name>
</gene>
<proteinExistence type="predicted"/>
<dbReference type="InterPro" id="IPR011990">
    <property type="entry name" value="TPR-like_helical_dom_sf"/>
</dbReference>
<accession>A0AAU7Z7P2</accession>
<dbReference type="SMART" id="SM00028">
    <property type="entry name" value="TPR"/>
    <property type="match status" value="3"/>
</dbReference>
<dbReference type="RefSeq" id="WP_353068085.1">
    <property type="nucleotide sequence ID" value="NZ_CP132932.1"/>
</dbReference>
<dbReference type="InterPro" id="IPR019734">
    <property type="entry name" value="TPR_rpt"/>
</dbReference>
<evidence type="ECO:0000256" key="1">
    <source>
        <dbReference type="SAM" id="SignalP"/>
    </source>
</evidence>
<sequence length="547" mass="59443">MMRTRMRTRFTSFVLTCALLSAMGFAQSGHHDAPEKLGTVSFSTSCSGTVQPQFNRAVALMHSFQFASAIEAFHAILESDPTCSIAYWGIALSDWGNPFATGLKSQAQLDAGLKTVEQGRGVPAKTERERAYLEAVAHLYTDNATTDQRSRKLAYESAMAAVSAAYPEDTEAAIFYALAVSAAADPADKTYARQLKAGAILDRLYVQYPDHPGLAHYIIHTYDVPPLAARAAGAAQHYSEIAPSTPHALHMPSHTFTRVGDWQASIDANVASVAAARSAGQPADELHASDYLEYAYLQTAQDNASKGVVESADQIFSRFDPKMLIGGAGGATAAYFARAAIPARYDLERRDWASAVKLQPLASPFPYTEAMTYFARGLGAAHLKDGVGARAAIDSLAQCRDRLNTMKEGFWANQVEIQRLEVVAWLASSQGQPEDALAGMRRAAEMEDATEKSVVTPGPLAPARELLAELLLESKRPAEALVEFEATLKREPNRFWSLYGAAEAAKRAGDQERAKRYFNELVRVAERADRPGRRELIEARGSLSGQD</sequence>
<dbReference type="Pfam" id="PF13174">
    <property type="entry name" value="TPR_6"/>
    <property type="match status" value="1"/>
</dbReference>
<dbReference type="EMBL" id="CP132932">
    <property type="protein sequence ID" value="XCB24918.1"/>
    <property type="molecule type" value="Genomic_DNA"/>
</dbReference>
<organism evidence="2">
    <name type="scientific">Tunturiibacter empetritectus</name>
    <dbReference type="NCBI Taxonomy" id="3069691"/>
    <lineage>
        <taxon>Bacteria</taxon>
        <taxon>Pseudomonadati</taxon>
        <taxon>Acidobacteriota</taxon>
        <taxon>Terriglobia</taxon>
        <taxon>Terriglobales</taxon>
        <taxon>Acidobacteriaceae</taxon>
        <taxon>Tunturiibacter</taxon>
    </lineage>
</organism>
<dbReference type="Gene3D" id="1.25.40.10">
    <property type="entry name" value="Tetratricopeptide repeat domain"/>
    <property type="match status" value="1"/>
</dbReference>